<dbReference type="Proteomes" id="UP001243717">
    <property type="component" value="Unassembled WGS sequence"/>
</dbReference>
<protein>
    <submittedName>
        <fullName evidence="1">DUF6172 family protein</fullName>
    </submittedName>
</protein>
<organism evidence="1 2">
    <name type="scientific">Thalassobacterium sedimentorum</name>
    <dbReference type="NCBI Taxonomy" id="3041258"/>
    <lineage>
        <taxon>Bacteria</taxon>
        <taxon>Pseudomonadati</taxon>
        <taxon>Verrucomicrobiota</taxon>
        <taxon>Opitutia</taxon>
        <taxon>Puniceicoccales</taxon>
        <taxon>Coraliomargaritaceae</taxon>
        <taxon>Thalassobacterium</taxon>
    </lineage>
</organism>
<proteinExistence type="predicted"/>
<comment type="caution">
    <text evidence="1">The sequence shown here is derived from an EMBL/GenBank/DDBJ whole genome shotgun (WGS) entry which is preliminary data.</text>
</comment>
<reference evidence="1 2" key="1">
    <citation type="submission" date="2023-04" db="EMBL/GenBank/DDBJ databases">
        <title>A novel bacteria isolated from coastal sediment.</title>
        <authorList>
            <person name="Liu X.-J."/>
            <person name="Du Z.-J."/>
        </authorList>
    </citation>
    <scope>NUCLEOTIDE SEQUENCE [LARGE SCALE GENOMIC DNA]</scope>
    <source>
        <strain evidence="1 2">SDUM461004</strain>
    </source>
</reference>
<evidence type="ECO:0000313" key="1">
    <source>
        <dbReference type="EMBL" id="MDQ8195076.1"/>
    </source>
</evidence>
<name>A0ABU1AJV7_9BACT</name>
<gene>
    <name evidence="1" type="ORF">QEH59_11615</name>
</gene>
<dbReference type="Pfam" id="PF19669">
    <property type="entry name" value="DUF6172"/>
    <property type="match status" value="1"/>
</dbReference>
<accession>A0ABU1AJV7</accession>
<sequence length="99" mass="11055">MKKTFPLTHSKIHPERLVDSIRAEVNKYLKRERNKKLPEGQDFWDFDCKAGITADSAVEVHVSALSRAIGQALTDGGETVYVEVISKAAKRQKKSEQGA</sequence>
<dbReference type="InterPro" id="IPR046170">
    <property type="entry name" value="DUF6172"/>
</dbReference>
<dbReference type="EMBL" id="JARXIC010000017">
    <property type="protein sequence ID" value="MDQ8195076.1"/>
    <property type="molecule type" value="Genomic_DNA"/>
</dbReference>
<keyword evidence="2" id="KW-1185">Reference proteome</keyword>
<evidence type="ECO:0000313" key="2">
    <source>
        <dbReference type="Proteomes" id="UP001243717"/>
    </source>
</evidence>
<dbReference type="RefSeq" id="WP_308985535.1">
    <property type="nucleotide sequence ID" value="NZ_JARXIC010000017.1"/>
</dbReference>